<feature type="domain" description="Pterin-binding" evidence="9">
    <location>
        <begin position="13"/>
        <end position="265"/>
    </location>
</feature>
<dbReference type="PROSITE" id="PS50972">
    <property type="entry name" value="PTERIN_BINDING"/>
    <property type="match status" value="1"/>
</dbReference>
<evidence type="ECO:0000256" key="6">
    <source>
        <dbReference type="ARBA" id="ARBA00022723"/>
    </source>
</evidence>
<dbReference type="SUPFAM" id="SSF51717">
    <property type="entry name" value="Dihydropteroate synthetase-like"/>
    <property type="match status" value="1"/>
</dbReference>
<comment type="catalytic activity">
    <reaction evidence="1">
        <text>(7,8-dihydropterin-6-yl)methyl diphosphate + 4-aminobenzoate = 7,8-dihydropteroate + diphosphate</text>
        <dbReference type="Rhea" id="RHEA:19949"/>
        <dbReference type="ChEBI" id="CHEBI:17836"/>
        <dbReference type="ChEBI" id="CHEBI:17839"/>
        <dbReference type="ChEBI" id="CHEBI:33019"/>
        <dbReference type="ChEBI" id="CHEBI:72950"/>
        <dbReference type="EC" id="2.5.1.15"/>
    </reaction>
</comment>
<dbReference type="GO" id="GO:0046872">
    <property type="term" value="F:metal ion binding"/>
    <property type="evidence" value="ECO:0007669"/>
    <property type="project" value="UniProtKB-KW"/>
</dbReference>
<dbReference type="PANTHER" id="PTHR20941:SF1">
    <property type="entry name" value="FOLIC ACID SYNTHESIS PROTEIN FOL1"/>
    <property type="match status" value="1"/>
</dbReference>
<dbReference type="AlphaFoldDB" id="A0A3B1ACW2"/>
<comment type="pathway">
    <text evidence="3">Cofactor biosynthesis; tetrahydrofolate biosynthesis; 7,8-dihydrofolate from 2-amino-4-hydroxy-6-hydroxymethyl-7,8-dihydropteridine diphosphate and 4-aminobenzoate: step 1/2.</text>
</comment>
<sequence>MYFKDKYLDLNRPHVMGILNVTPDSFSDGGQYISPDKAVSQARNLVAEGASIIDVGGESTRPGATEVNEQQELDRVIPVIEKISVELDTIISIDTSKASVMSHAVSAGAHMINDVTALQMEHALSTAASLSVPVCVMHMQGAPRSMQHSPQYQDVVKEITEFLTARCTACIEAGIAADQIIIDPGFGFGKTVQHNIELMQKLGSFVSGKYPVMLGISRKSTIGAILDRPIEERLAGSLALTALAVNAGVTIIRAHDVKATMDTINITFAIKNNA</sequence>
<dbReference type="GO" id="GO:0004156">
    <property type="term" value="F:dihydropteroate synthase activity"/>
    <property type="evidence" value="ECO:0007669"/>
    <property type="project" value="UniProtKB-EC"/>
</dbReference>
<dbReference type="FunFam" id="3.20.20.20:FF:000006">
    <property type="entry name" value="Dihydropteroate synthase"/>
    <property type="match status" value="1"/>
</dbReference>
<dbReference type="PROSITE" id="PS00792">
    <property type="entry name" value="DHPS_1"/>
    <property type="match status" value="1"/>
</dbReference>
<gene>
    <name evidence="10" type="ORF">MNBD_GAMMA21-1938</name>
</gene>
<keyword evidence="6" id="KW-0479">Metal-binding</keyword>
<comment type="cofactor">
    <cofactor evidence="2">
        <name>Mg(2+)</name>
        <dbReference type="ChEBI" id="CHEBI:18420"/>
    </cofactor>
</comment>
<reference evidence="10" key="1">
    <citation type="submission" date="2018-06" db="EMBL/GenBank/DDBJ databases">
        <authorList>
            <person name="Zhirakovskaya E."/>
        </authorList>
    </citation>
    <scope>NUCLEOTIDE SEQUENCE</scope>
</reference>
<dbReference type="NCBIfam" id="TIGR01496">
    <property type="entry name" value="DHPS"/>
    <property type="match status" value="1"/>
</dbReference>
<dbReference type="InterPro" id="IPR045031">
    <property type="entry name" value="DHP_synth-like"/>
</dbReference>
<keyword evidence="5 10" id="KW-0808">Transferase</keyword>
<evidence type="ECO:0000256" key="4">
    <source>
        <dbReference type="ARBA" id="ARBA00012458"/>
    </source>
</evidence>
<evidence type="ECO:0000256" key="2">
    <source>
        <dbReference type="ARBA" id="ARBA00001946"/>
    </source>
</evidence>
<name>A0A3B1ACW2_9ZZZZ</name>
<dbReference type="Pfam" id="PF00809">
    <property type="entry name" value="Pterin_bind"/>
    <property type="match status" value="1"/>
</dbReference>
<protein>
    <recommendedName>
        <fullName evidence="4">dihydropteroate synthase</fullName>
        <ecNumber evidence="4">2.5.1.15</ecNumber>
    </recommendedName>
</protein>
<evidence type="ECO:0000256" key="5">
    <source>
        <dbReference type="ARBA" id="ARBA00022679"/>
    </source>
</evidence>
<evidence type="ECO:0000256" key="7">
    <source>
        <dbReference type="ARBA" id="ARBA00022842"/>
    </source>
</evidence>
<accession>A0A3B1ACW2</accession>
<organism evidence="10">
    <name type="scientific">hydrothermal vent metagenome</name>
    <dbReference type="NCBI Taxonomy" id="652676"/>
    <lineage>
        <taxon>unclassified sequences</taxon>
        <taxon>metagenomes</taxon>
        <taxon>ecological metagenomes</taxon>
    </lineage>
</organism>
<evidence type="ECO:0000256" key="3">
    <source>
        <dbReference type="ARBA" id="ARBA00004763"/>
    </source>
</evidence>
<dbReference type="GO" id="GO:0005829">
    <property type="term" value="C:cytosol"/>
    <property type="evidence" value="ECO:0007669"/>
    <property type="project" value="TreeGrafter"/>
</dbReference>
<dbReference type="InterPro" id="IPR011005">
    <property type="entry name" value="Dihydropteroate_synth-like_sf"/>
</dbReference>
<dbReference type="InterPro" id="IPR006390">
    <property type="entry name" value="DHP_synth_dom"/>
</dbReference>
<dbReference type="GO" id="GO:0046654">
    <property type="term" value="P:tetrahydrofolate biosynthetic process"/>
    <property type="evidence" value="ECO:0007669"/>
    <property type="project" value="TreeGrafter"/>
</dbReference>
<dbReference type="EMBL" id="UOFR01000067">
    <property type="protein sequence ID" value="VAW99470.1"/>
    <property type="molecule type" value="Genomic_DNA"/>
</dbReference>
<dbReference type="PROSITE" id="PS00793">
    <property type="entry name" value="DHPS_2"/>
    <property type="match status" value="1"/>
</dbReference>
<keyword evidence="8" id="KW-0289">Folate biosynthesis</keyword>
<evidence type="ECO:0000259" key="9">
    <source>
        <dbReference type="PROSITE" id="PS50972"/>
    </source>
</evidence>
<evidence type="ECO:0000256" key="8">
    <source>
        <dbReference type="ARBA" id="ARBA00022909"/>
    </source>
</evidence>
<dbReference type="Gene3D" id="3.20.20.20">
    <property type="entry name" value="Dihydropteroate synthase-like"/>
    <property type="match status" value="1"/>
</dbReference>
<dbReference type="GO" id="GO:0046656">
    <property type="term" value="P:folic acid biosynthetic process"/>
    <property type="evidence" value="ECO:0007669"/>
    <property type="project" value="UniProtKB-KW"/>
</dbReference>
<keyword evidence="7" id="KW-0460">Magnesium</keyword>
<dbReference type="CDD" id="cd00739">
    <property type="entry name" value="DHPS"/>
    <property type="match status" value="1"/>
</dbReference>
<dbReference type="PANTHER" id="PTHR20941">
    <property type="entry name" value="FOLATE SYNTHESIS PROTEINS"/>
    <property type="match status" value="1"/>
</dbReference>
<evidence type="ECO:0000313" key="10">
    <source>
        <dbReference type="EMBL" id="VAW99470.1"/>
    </source>
</evidence>
<dbReference type="InterPro" id="IPR000489">
    <property type="entry name" value="Pterin-binding_dom"/>
</dbReference>
<evidence type="ECO:0000256" key="1">
    <source>
        <dbReference type="ARBA" id="ARBA00000012"/>
    </source>
</evidence>
<dbReference type="EC" id="2.5.1.15" evidence="4"/>
<proteinExistence type="predicted"/>